<evidence type="ECO:0000259" key="1">
    <source>
        <dbReference type="Pfam" id="PF14643"/>
    </source>
</evidence>
<feature type="domain" description="DUF4455" evidence="1">
    <location>
        <begin position="96"/>
        <end position="223"/>
    </location>
</feature>
<dbReference type="PANTHER" id="PTHR21444">
    <property type="entry name" value="COILED-COIL DOMAIN-CONTAINING PROTEIN 180"/>
    <property type="match status" value="1"/>
</dbReference>
<dbReference type="EMBL" id="KV937628">
    <property type="protein sequence ID" value="PIO29115.1"/>
    <property type="molecule type" value="Genomic_DNA"/>
</dbReference>
<gene>
    <name evidence="2" type="ORF">AB205_0053090</name>
</gene>
<dbReference type="Pfam" id="PF14643">
    <property type="entry name" value="DUF4455"/>
    <property type="match status" value="2"/>
</dbReference>
<accession>A0A2G9RMX9</accession>
<dbReference type="InterPro" id="IPR028089">
    <property type="entry name" value="DUF4455"/>
</dbReference>
<protein>
    <recommendedName>
        <fullName evidence="1">DUF4455 domain-containing protein</fullName>
    </recommendedName>
</protein>
<evidence type="ECO:0000313" key="2">
    <source>
        <dbReference type="EMBL" id="PIO29115.1"/>
    </source>
</evidence>
<keyword evidence="3" id="KW-1185">Reference proteome</keyword>
<organism evidence="2 3">
    <name type="scientific">Aquarana catesbeiana</name>
    <name type="common">American bullfrog</name>
    <name type="synonym">Rana catesbeiana</name>
    <dbReference type="NCBI Taxonomy" id="8400"/>
    <lineage>
        <taxon>Eukaryota</taxon>
        <taxon>Metazoa</taxon>
        <taxon>Chordata</taxon>
        <taxon>Craniata</taxon>
        <taxon>Vertebrata</taxon>
        <taxon>Euteleostomi</taxon>
        <taxon>Amphibia</taxon>
        <taxon>Batrachia</taxon>
        <taxon>Anura</taxon>
        <taxon>Neobatrachia</taxon>
        <taxon>Ranoidea</taxon>
        <taxon>Ranidae</taxon>
        <taxon>Aquarana</taxon>
    </lineage>
</organism>
<dbReference type="PANTHER" id="PTHR21444:SF14">
    <property type="entry name" value="COILED-COIL DOMAIN-CONTAINING PROTEIN 180"/>
    <property type="match status" value="1"/>
</dbReference>
<proteinExistence type="predicted"/>
<evidence type="ECO:0000313" key="3">
    <source>
        <dbReference type="Proteomes" id="UP000228934"/>
    </source>
</evidence>
<reference evidence="3" key="1">
    <citation type="journal article" date="2017" name="Nat. Commun.">
        <title>The North American bullfrog draft genome provides insight into hormonal regulation of long noncoding RNA.</title>
        <authorList>
            <person name="Hammond S.A."/>
            <person name="Warren R.L."/>
            <person name="Vandervalk B.P."/>
            <person name="Kucuk E."/>
            <person name="Khan H."/>
            <person name="Gibb E.A."/>
            <person name="Pandoh P."/>
            <person name="Kirk H."/>
            <person name="Zhao Y."/>
            <person name="Jones M."/>
            <person name="Mungall A.J."/>
            <person name="Coope R."/>
            <person name="Pleasance S."/>
            <person name="Moore R.A."/>
            <person name="Holt R.A."/>
            <person name="Round J.M."/>
            <person name="Ohora S."/>
            <person name="Walle B.V."/>
            <person name="Veldhoen N."/>
            <person name="Helbing C.C."/>
            <person name="Birol I."/>
        </authorList>
    </citation>
    <scope>NUCLEOTIDE SEQUENCE [LARGE SCALE GENOMIC DNA]</scope>
</reference>
<dbReference type="OrthoDB" id="431588at2759"/>
<dbReference type="Proteomes" id="UP000228934">
    <property type="component" value="Unassembled WGS sequence"/>
</dbReference>
<name>A0A2G9RMX9_AQUCT</name>
<sequence>MINQAVLANQRAIAKLSLNLMETELKREGTQRLQWQDLIKAWKSHEKERVITEFRLLAEKEMEEMPSSVKREVDLLTDQHQSLHSKRLQLLCLSVNTQFVDRLHNLQRDTIHRCTTAAEACQAQLMNLNICSKDEAETILTKELSPIIAQFQMKYDKEQKLFSDAMITVSKQMDSHTNKLFKYAKKAVHLWDVLQIGLAQQEKNLQKNLDCCRKKHDAENQVRSTPVLFLSPFL</sequence>
<feature type="domain" description="DUF4455" evidence="1">
    <location>
        <begin position="1"/>
        <end position="92"/>
    </location>
</feature>
<dbReference type="AlphaFoldDB" id="A0A2G9RMX9"/>